<keyword evidence="3" id="KW-1185">Reference proteome</keyword>
<dbReference type="GO" id="GO:0003824">
    <property type="term" value="F:catalytic activity"/>
    <property type="evidence" value="ECO:0007669"/>
    <property type="project" value="InterPro"/>
</dbReference>
<reference evidence="2 3" key="1">
    <citation type="journal article" date="2017" name="Curr. Biol.">
        <title>The Evolution of Venom by Co-option of Single-Copy Genes.</title>
        <authorList>
            <person name="Martinson E.O."/>
            <person name="Mrinalini"/>
            <person name="Kelkar Y.D."/>
            <person name="Chang C.H."/>
            <person name="Werren J.H."/>
        </authorList>
    </citation>
    <scope>NUCLEOTIDE SEQUENCE [LARGE SCALE GENOMIC DNA]</scope>
    <source>
        <strain evidence="2 3">Alberta</strain>
        <tissue evidence="2">Whole body</tissue>
    </source>
</reference>
<comment type="caution">
    <text evidence="2">The sequence shown here is derived from an EMBL/GenBank/DDBJ whole genome shotgun (WGS) entry which is preliminary data.</text>
</comment>
<dbReference type="AlphaFoldDB" id="A0A232EN58"/>
<dbReference type="Pfam" id="PF14529">
    <property type="entry name" value="Exo_endo_phos_2"/>
    <property type="match status" value="1"/>
</dbReference>
<protein>
    <recommendedName>
        <fullName evidence="1">Endonuclease/exonuclease/phosphatase domain-containing protein</fullName>
    </recommendedName>
</protein>
<feature type="domain" description="Endonuclease/exonuclease/phosphatase" evidence="1">
    <location>
        <begin position="1"/>
        <end position="65"/>
    </location>
</feature>
<evidence type="ECO:0000259" key="1">
    <source>
        <dbReference type="Pfam" id="PF14529"/>
    </source>
</evidence>
<name>A0A232EN58_9HYME</name>
<proteinExistence type="predicted"/>
<dbReference type="InterPro" id="IPR036691">
    <property type="entry name" value="Endo/exonu/phosph_ase_sf"/>
</dbReference>
<sequence length="73" mass="8442">MGDFNAHHLSWNCNKTDSNDENFYNCLLKTNLILHNDTSQTYMQPQNNYASNIDLIFSRKNALKSNRYAPTGN</sequence>
<evidence type="ECO:0000313" key="3">
    <source>
        <dbReference type="Proteomes" id="UP000215335"/>
    </source>
</evidence>
<dbReference type="InterPro" id="IPR005135">
    <property type="entry name" value="Endo/exonuclease/phosphatase"/>
</dbReference>
<dbReference type="Proteomes" id="UP000215335">
    <property type="component" value="Unassembled WGS sequence"/>
</dbReference>
<accession>A0A232EN58</accession>
<dbReference type="Gene3D" id="3.60.10.10">
    <property type="entry name" value="Endonuclease/exonuclease/phosphatase"/>
    <property type="match status" value="1"/>
</dbReference>
<dbReference type="SUPFAM" id="SSF56219">
    <property type="entry name" value="DNase I-like"/>
    <property type="match status" value="1"/>
</dbReference>
<dbReference type="OrthoDB" id="7555138at2759"/>
<evidence type="ECO:0000313" key="2">
    <source>
        <dbReference type="EMBL" id="OXU19766.1"/>
    </source>
</evidence>
<dbReference type="EMBL" id="NNAY01003226">
    <property type="protein sequence ID" value="OXU19766.1"/>
    <property type="molecule type" value="Genomic_DNA"/>
</dbReference>
<organism evidence="2 3">
    <name type="scientific">Trichomalopsis sarcophagae</name>
    <dbReference type="NCBI Taxonomy" id="543379"/>
    <lineage>
        <taxon>Eukaryota</taxon>
        <taxon>Metazoa</taxon>
        <taxon>Ecdysozoa</taxon>
        <taxon>Arthropoda</taxon>
        <taxon>Hexapoda</taxon>
        <taxon>Insecta</taxon>
        <taxon>Pterygota</taxon>
        <taxon>Neoptera</taxon>
        <taxon>Endopterygota</taxon>
        <taxon>Hymenoptera</taxon>
        <taxon>Apocrita</taxon>
        <taxon>Proctotrupomorpha</taxon>
        <taxon>Chalcidoidea</taxon>
        <taxon>Pteromalidae</taxon>
        <taxon>Pteromalinae</taxon>
        <taxon>Trichomalopsis</taxon>
    </lineage>
</organism>
<gene>
    <name evidence="2" type="ORF">TSAR_014210</name>
</gene>